<reference evidence="1 2" key="1">
    <citation type="submission" date="2016-01" db="EMBL/GenBank/DDBJ databases">
        <title>Molecular aspects and genomic diversity of bacteriophages-specific to fish pathogen Flavobacterium psychrophilum.</title>
        <authorList>
            <person name="Castillo D."/>
            <person name="Middelboe M."/>
        </authorList>
    </citation>
    <scope>NUCLEOTIDE SEQUENCE [LARGE SCALE GENOMIC DNA]</scope>
</reference>
<dbReference type="KEGG" id="vg:30306870"/>
<name>A0A1B0WKX1_9CAUD</name>
<evidence type="ECO:0000313" key="1">
    <source>
        <dbReference type="EMBL" id="ANB40476.1"/>
    </source>
</evidence>
<evidence type="ECO:0000313" key="2">
    <source>
        <dbReference type="Proteomes" id="UP000202240"/>
    </source>
</evidence>
<organism evidence="1 2">
    <name type="scientific">Flavobacterium phage Fpv3</name>
    <dbReference type="NCBI Taxonomy" id="1814284"/>
    <lineage>
        <taxon>Viruses</taxon>
        <taxon>Duplodnaviria</taxon>
        <taxon>Heunggongvirae</taxon>
        <taxon>Uroviricota</taxon>
        <taxon>Caudoviricetes</taxon>
        <taxon>Fipvunavirus</taxon>
        <taxon>Fipvunavirus Fpv4</taxon>
    </lineage>
</organism>
<dbReference type="EMBL" id="KU599879">
    <property type="protein sequence ID" value="ANB40476.1"/>
    <property type="molecule type" value="Genomic_DNA"/>
</dbReference>
<dbReference type="RefSeq" id="YP_009321200.1">
    <property type="nucleotide sequence ID" value="NC_031904.1"/>
</dbReference>
<sequence length="70" mass="8333">MFETVVIYSDDDIIDVIHGKNSELLRTLKKHQVWETMMEEFDEQNIEPKNINDVLLYHECSLLNILILLE</sequence>
<dbReference type="OrthoDB" id="40946at10239"/>
<dbReference type="GeneID" id="30306870"/>
<proteinExistence type="predicted"/>
<accession>A0A1B0WKX1</accession>
<protein>
    <submittedName>
        <fullName evidence="1">Uncharacterized protein</fullName>
    </submittedName>
</protein>
<dbReference type="Proteomes" id="UP000202240">
    <property type="component" value="Segment"/>
</dbReference>